<dbReference type="OrthoDB" id="9793390at2"/>
<proteinExistence type="predicted"/>
<dbReference type="STRING" id="246199.CUS_7394"/>
<dbReference type="EMBL" id="ADKM02000018">
    <property type="protein sequence ID" value="EGC04697.1"/>
    <property type="molecule type" value="Genomic_DNA"/>
</dbReference>
<evidence type="ECO:0000256" key="1">
    <source>
        <dbReference type="SAM" id="Phobius"/>
    </source>
</evidence>
<gene>
    <name evidence="2" type="ORF">CUS_7394</name>
</gene>
<dbReference type="Pfam" id="PF09578">
    <property type="entry name" value="Spore_YabQ"/>
    <property type="match status" value="1"/>
</dbReference>
<reference evidence="2 3" key="1">
    <citation type="submission" date="2011-02" db="EMBL/GenBank/DDBJ databases">
        <authorList>
            <person name="Nelson K.E."/>
            <person name="Sutton G."/>
            <person name="Torralba M."/>
            <person name="Durkin S."/>
            <person name="Harkins D."/>
            <person name="Montgomery R."/>
            <person name="Ziemer C."/>
            <person name="Klaassens E."/>
            <person name="Ocuiv P."/>
            <person name="Morrison M."/>
        </authorList>
    </citation>
    <scope>NUCLEOTIDE SEQUENCE [LARGE SCALE GENOMIC DNA]</scope>
    <source>
        <strain evidence="2 3">8</strain>
    </source>
</reference>
<protein>
    <submittedName>
        <fullName evidence="2">Uncharacterized protein</fullName>
    </submittedName>
</protein>
<keyword evidence="1" id="KW-0812">Transmembrane</keyword>
<comment type="caution">
    <text evidence="2">The sequence shown here is derived from an EMBL/GenBank/DDBJ whole genome shotgun (WGS) entry which is preliminary data.</text>
</comment>
<keyword evidence="1" id="KW-1133">Transmembrane helix</keyword>
<accession>E9S818</accession>
<evidence type="ECO:0000313" key="2">
    <source>
        <dbReference type="EMBL" id="EGC04697.1"/>
    </source>
</evidence>
<sequence length="95" mass="10250">MSIFDAAAQLGVFPSGTLLGLGLGALSAAVSLERRLKRPKWLTFTGDMFLTLFCAFCIFMLGVGIEGHLRYPTFCGAALGFCAVRGILYAVKRKK</sequence>
<dbReference type="InterPro" id="IPR019074">
    <property type="entry name" value="YabQ"/>
</dbReference>
<keyword evidence="1" id="KW-0472">Membrane</keyword>
<dbReference type="Proteomes" id="UP000004259">
    <property type="component" value="Unassembled WGS sequence"/>
</dbReference>
<name>E9S818_RUMAL</name>
<evidence type="ECO:0000313" key="3">
    <source>
        <dbReference type="Proteomes" id="UP000004259"/>
    </source>
</evidence>
<keyword evidence="3" id="KW-1185">Reference proteome</keyword>
<feature type="transmembrane region" description="Helical" evidence="1">
    <location>
        <begin position="71"/>
        <end position="91"/>
    </location>
</feature>
<feature type="transmembrane region" description="Helical" evidence="1">
    <location>
        <begin position="44"/>
        <end position="65"/>
    </location>
</feature>
<dbReference type="AlphaFoldDB" id="E9S818"/>
<feature type="transmembrane region" description="Helical" evidence="1">
    <location>
        <begin position="12"/>
        <end position="32"/>
    </location>
</feature>
<dbReference type="RefSeq" id="WP_002847167.1">
    <property type="nucleotide sequence ID" value="NZ_ADKM02000018.1"/>
</dbReference>
<organism evidence="2 3">
    <name type="scientific">Ruminococcus albus 8</name>
    <dbReference type="NCBI Taxonomy" id="246199"/>
    <lineage>
        <taxon>Bacteria</taxon>
        <taxon>Bacillati</taxon>
        <taxon>Bacillota</taxon>
        <taxon>Clostridia</taxon>
        <taxon>Eubacteriales</taxon>
        <taxon>Oscillospiraceae</taxon>
        <taxon>Ruminococcus</taxon>
    </lineage>
</organism>